<dbReference type="PANTHER" id="PTHR10587">
    <property type="entry name" value="GLYCOSYL TRANSFERASE-RELATED"/>
    <property type="match status" value="1"/>
</dbReference>
<dbReference type="SUPFAM" id="SSF88713">
    <property type="entry name" value="Glycoside hydrolase/deacetylase"/>
    <property type="match status" value="1"/>
</dbReference>
<feature type="non-terminal residue" evidence="2">
    <location>
        <position position="134"/>
    </location>
</feature>
<dbReference type="GO" id="GO:0016810">
    <property type="term" value="F:hydrolase activity, acting on carbon-nitrogen (but not peptide) bonds"/>
    <property type="evidence" value="ECO:0007669"/>
    <property type="project" value="InterPro"/>
</dbReference>
<dbReference type="InterPro" id="IPR011330">
    <property type="entry name" value="Glyco_hydro/deAcase_b/a-brl"/>
</dbReference>
<dbReference type="AlphaFoldDB" id="A0A060CQU9"/>
<evidence type="ECO:0000259" key="1">
    <source>
        <dbReference type="PROSITE" id="PS51677"/>
    </source>
</evidence>
<evidence type="ECO:0000313" key="2">
    <source>
        <dbReference type="EMBL" id="AIA95630.1"/>
    </source>
</evidence>
<protein>
    <submittedName>
        <fullName evidence="2">Polysacc_deac_1</fullName>
    </submittedName>
</protein>
<dbReference type="Gene3D" id="3.20.20.370">
    <property type="entry name" value="Glycoside hydrolase/deacetylase"/>
    <property type="match status" value="1"/>
</dbReference>
<dbReference type="Pfam" id="PF01522">
    <property type="entry name" value="Polysacc_deac_1"/>
    <property type="match status" value="1"/>
</dbReference>
<dbReference type="PANTHER" id="PTHR10587:SF137">
    <property type="entry name" value="4-DEOXY-4-FORMAMIDO-L-ARABINOSE-PHOSPHOUNDECAPRENOL DEFORMYLASE ARND-RELATED"/>
    <property type="match status" value="1"/>
</dbReference>
<feature type="non-terminal residue" evidence="2">
    <location>
        <position position="1"/>
    </location>
</feature>
<dbReference type="PROSITE" id="PS51677">
    <property type="entry name" value="NODB"/>
    <property type="match status" value="1"/>
</dbReference>
<dbReference type="InterPro" id="IPR050248">
    <property type="entry name" value="Polysacc_deacetylase_ArnD"/>
</dbReference>
<name>A0A060CQU9_XYLFS</name>
<sequence length="134" mass="14828">FFVGERAQRQRSLVAEVAAAGHGIGNHSWSHPQRSWWRIGAVGAEEQLRRTQDLLGELSGRAPQWFRSPTGMSNPWVHAAAQRLGLRLMGWSARGFDALPGRSLAQVRAKLELQLERSGREGAIVLMHEGIAGR</sequence>
<feature type="domain" description="NodB homology" evidence="1">
    <location>
        <begin position="1"/>
        <end position="134"/>
    </location>
</feature>
<proteinExistence type="predicted"/>
<dbReference type="CDD" id="cd10917">
    <property type="entry name" value="CE4_NodB_like_6s_7s"/>
    <property type="match status" value="1"/>
</dbReference>
<dbReference type="InterPro" id="IPR002509">
    <property type="entry name" value="NODB_dom"/>
</dbReference>
<dbReference type="EMBL" id="KF128265">
    <property type="protein sequence ID" value="AIA95630.1"/>
    <property type="molecule type" value="Genomic_DNA"/>
</dbReference>
<dbReference type="GO" id="GO:0005975">
    <property type="term" value="P:carbohydrate metabolic process"/>
    <property type="evidence" value="ECO:0007669"/>
    <property type="project" value="InterPro"/>
</dbReference>
<reference evidence="2" key="1">
    <citation type="journal article" date="2013" name="Environ. Microbiol.">
        <title>Seasonally variable intestinal metagenomes of the red palm weevil (Rhynchophorus ferrugineus).</title>
        <authorList>
            <person name="Jia S."/>
            <person name="Zhang X."/>
            <person name="Zhang G."/>
            <person name="Yin A."/>
            <person name="Zhang S."/>
            <person name="Li F."/>
            <person name="Wang L."/>
            <person name="Zhao D."/>
            <person name="Yun Q."/>
            <person name="Tala"/>
            <person name="Wang J."/>
            <person name="Sun G."/>
            <person name="Baabdullah M."/>
            <person name="Yu X."/>
            <person name="Hu S."/>
            <person name="Al-Mssallem I.S."/>
            <person name="Yu J."/>
        </authorList>
    </citation>
    <scope>NUCLEOTIDE SEQUENCE</scope>
</reference>
<organism evidence="2">
    <name type="scientific">uncultured Xylella fastidiosa</name>
    <dbReference type="NCBI Taxonomy" id="329530"/>
    <lineage>
        <taxon>Bacteria</taxon>
        <taxon>Pseudomonadati</taxon>
        <taxon>Pseudomonadota</taxon>
        <taxon>Gammaproteobacteria</taxon>
        <taxon>Lysobacterales</taxon>
        <taxon>Lysobacteraceae</taxon>
        <taxon>Xylella</taxon>
    </lineage>
</organism>
<accession>A0A060CQU9</accession>